<reference evidence="3" key="3">
    <citation type="submission" date="2024-09" db="EMBL/GenBank/DDBJ databases">
        <authorList>
            <person name="Sun Q."/>
        </authorList>
    </citation>
    <scope>NUCLEOTIDE SEQUENCE</scope>
    <source>
        <strain evidence="3">NBRC 111756</strain>
    </source>
</reference>
<dbReference type="EMBL" id="JBHTAS010000003">
    <property type="protein sequence ID" value="MFC7143096.1"/>
    <property type="molecule type" value="Genomic_DNA"/>
</dbReference>
<evidence type="ECO:0000313" key="4">
    <source>
        <dbReference type="Proteomes" id="UP001596432"/>
    </source>
</evidence>
<gene>
    <name evidence="2" type="ORF">ACFQMA_24640</name>
    <name evidence="3" type="ORF">ACFQMA_25185</name>
</gene>
<feature type="region of interest" description="Disordered" evidence="1">
    <location>
        <begin position="1"/>
        <end position="30"/>
    </location>
</feature>
<dbReference type="EMBL" id="JBHTAS010000003">
    <property type="protein sequence ID" value="MFC7142996.1"/>
    <property type="molecule type" value="Genomic_DNA"/>
</dbReference>
<reference evidence="4" key="2">
    <citation type="journal article" date="2019" name="Int. J. Syst. Evol. Microbiol.">
        <title>The Global Catalogue of Microorganisms (GCM) 10K type strain sequencing project: providing services to taxonomists for standard genome sequencing and annotation.</title>
        <authorList>
            <consortium name="The Broad Institute Genomics Platform"/>
            <consortium name="The Broad Institute Genome Sequencing Center for Infectious Disease"/>
            <person name="Wu L."/>
            <person name="Ma J."/>
        </authorList>
    </citation>
    <scope>NUCLEOTIDE SEQUENCE [LARGE SCALE GENOMIC DNA]</scope>
    <source>
        <strain evidence="4">XZYJT29</strain>
    </source>
</reference>
<protein>
    <submittedName>
        <fullName evidence="3">Uncharacterized protein</fullName>
    </submittedName>
</protein>
<comment type="caution">
    <text evidence="3">The sequence shown here is derived from an EMBL/GenBank/DDBJ whole genome shotgun (WGS) entry which is preliminary data.</text>
</comment>
<dbReference type="AlphaFoldDB" id="A0ABD5YBL5"/>
<evidence type="ECO:0000313" key="3">
    <source>
        <dbReference type="EMBL" id="MFC7143096.1"/>
    </source>
</evidence>
<reference evidence="3" key="1">
    <citation type="journal article" date="2014" name="Int. J. Syst. Evol. Microbiol.">
        <title>Complete genome sequence of Corynebacterium casei LMG S-19264T (=DSM 44701T), isolated from a smear-ripened cheese.</title>
        <authorList>
            <consortium name="US DOE Joint Genome Institute (JGI-PGF)"/>
            <person name="Walter F."/>
            <person name="Albersmeier A."/>
            <person name="Kalinowski J."/>
            <person name="Ruckert C."/>
        </authorList>
    </citation>
    <scope>NUCLEOTIDE SEQUENCE [LARGE SCALE GENOMIC DNA]</scope>
    <source>
        <strain evidence="3">NBRC 111756</strain>
    </source>
</reference>
<evidence type="ECO:0000313" key="2">
    <source>
        <dbReference type="EMBL" id="MFC7142996.1"/>
    </source>
</evidence>
<evidence type="ECO:0000256" key="1">
    <source>
        <dbReference type="SAM" id="MobiDB-lite"/>
    </source>
</evidence>
<accession>A0ABD5YBL5</accession>
<sequence length="89" mass="9523">MTDSDSSADSDDAPAGARMMLEPDTVHEQEDGLALDCPQCGATVSIQHIIEEGYCPGYLDDDEMNAESDETPREGGCGAKLSLELVWES</sequence>
<name>A0ABD5YBL5_9EURY</name>
<dbReference type="RefSeq" id="WP_382261900.1">
    <property type="nucleotide sequence ID" value="NZ_JBHTAS010000003.1"/>
</dbReference>
<proteinExistence type="predicted"/>
<organism evidence="3 4">
    <name type="scientific">Halosimplex aquaticum</name>
    <dbReference type="NCBI Taxonomy" id="3026162"/>
    <lineage>
        <taxon>Archaea</taxon>
        <taxon>Methanobacteriati</taxon>
        <taxon>Methanobacteriota</taxon>
        <taxon>Stenosarchaea group</taxon>
        <taxon>Halobacteria</taxon>
        <taxon>Halobacteriales</taxon>
        <taxon>Haloarculaceae</taxon>
        <taxon>Halosimplex</taxon>
    </lineage>
</organism>
<feature type="compositionally biased region" description="Acidic residues" evidence="1">
    <location>
        <begin position="1"/>
        <end position="12"/>
    </location>
</feature>
<keyword evidence="4" id="KW-1185">Reference proteome</keyword>
<dbReference type="Proteomes" id="UP001596432">
    <property type="component" value="Unassembled WGS sequence"/>
</dbReference>